<evidence type="ECO:0000313" key="2">
    <source>
        <dbReference type="EMBL" id="KAB8241427.1"/>
    </source>
</evidence>
<keyword evidence="1" id="KW-0472">Membrane</keyword>
<feature type="transmembrane region" description="Helical" evidence="1">
    <location>
        <begin position="20"/>
        <end position="40"/>
    </location>
</feature>
<keyword evidence="1" id="KW-1133">Transmembrane helix</keyword>
<dbReference type="Proteomes" id="UP000325434">
    <property type="component" value="Unassembled WGS sequence"/>
</dbReference>
<organism evidence="2">
    <name type="scientific">Aspergillus flavus</name>
    <dbReference type="NCBI Taxonomy" id="5059"/>
    <lineage>
        <taxon>Eukaryota</taxon>
        <taxon>Fungi</taxon>
        <taxon>Dikarya</taxon>
        <taxon>Ascomycota</taxon>
        <taxon>Pezizomycotina</taxon>
        <taxon>Eurotiomycetes</taxon>
        <taxon>Eurotiomycetidae</taxon>
        <taxon>Eurotiales</taxon>
        <taxon>Aspergillaceae</taxon>
        <taxon>Aspergillus</taxon>
        <taxon>Aspergillus subgen. Circumdati</taxon>
    </lineage>
</organism>
<accession>A0A5N6GHX9</accession>
<proteinExistence type="predicted"/>
<name>A0A5N6GHX9_ASPFL</name>
<gene>
    <name evidence="2" type="ORF">BDV35DRAFT_69366</name>
</gene>
<dbReference type="EMBL" id="ML734691">
    <property type="protein sequence ID" value="KAB8241427.1"/>
    <property type="molecule type" value="Genomic_DNA"/>
</dbReference>
<dbReference type="AlphaFoldDB" id="A0A5N6GHX9"/>
<sequence>MDYSVDLTVALLLRMTSLGTLEAITTISPSAIYIWAYIIFKSWNPSGMPFVDWPVPCMS</sequence>
<evidence type="ECO:0000256" key="1">
    <source>
        <dbReference type="SAM" id="Phobius"/>
    </source>
</evidence>
<reference evidence="2" key="1">
    <citation type="submission" date="2019-04" db="EMBL/GenBank/DDBJ databases">
        <title>Friends and foes A comparative genomics study of 23 Aspergillus species from section Flavi.</title>
        <authorList>
            <consortium name="DOE Joint Genome Institute"/>
            <person name="Kjaerbolling I."/>
            <person name="Vesth T."/>
            <person name="Frisvad J.C."/>
            <person name="Nybo J.L."/>
            <person name="Theobald S."/>
            <person name="Kildgaard S."/>
            <person name="Isbrandt T."/>
            <person name="Kuo A."/>
            <person name="Sato A."/>
            <person name="Lyhne E.K."/>
            <person name="Kogle M.E."/>
            <person name="Wiebenga A."/>
            <person name="Kun R.S."/>
            <person name="Lubbers R.J."/>
            <person name="Makela M.R."/>
            <person name="Barry K."/>
            <person name="Chovatia M."/>
            <person name="Clum A."/>
            <person name="Daum C."/>
            <person name="Haridas S."/>
            <person name="He G."/>
            <person name="LaButti K."/>
            <person name="Lipzen A."/>
            <person name="Mondo S."/>
            <person name="Riley R."/>
            <person name="Salamov A."/>
            <person name="Simmons B.A."/>
            <person name="Magnuson J.K."/>
            <person name="Henrissat B."/>
            <person name="Mortensen U.H."/>
            <person name="Larsen T.O."/>
            <person name="Devries R.P."/>
            <person name="Grigoriev I.V."/>
            <person name="Machida M."/>
            <person name="Baker S.E."/>
            <person name="Andersen M.R."/>
        </authorList>
    </citation>
    <scope>NUCLEOTIDE SEQUENCE [LARGE SCALE GENOMIC DNA]</scope>
    <source>
        <strain evidence="2">CBS 121.62</strain>
    </source>
</reference>
<keyword evidence="1" id="KW-0812">Transmembrane</keyword>
<protein>
    <submittedName>
        <fullName evidence="2">Uncharacterized protein</fullName>
    </submittedName>
</protein>